<dbReference type="InterPro" id="IPR033671">
    <property type="entry name" value="TrmH"/>
</dbReference>
<proteinExistence type="predicted"/>
<protein>
    <recommendedName>
        <fullName evidence="5">tRNA/rRNA methyltransferase SpoU type domain-containing protein</fullName>
    </recommendedName>
</protein>
<dbReference type="Proteomes" id="UP001165080">
    <property type="component" value="Unassembled WGS sequence"/>
</dbReference>
<keyword evidence="1" id="KW-0694">RNA-binding</keyword>
<evidence type="ECO:0000256" key="1">
    <source>
        <dbReference type="ARBA" id="ARBA00022555"/>
    </source>
</evidence>
<dbReference type="GO" id="GO:0008173">
    <property type="term" value="F:RNA methyltransferase activity"/>
    <property type="evidence" value="ECO:0007669"/>
    <property type="project" value="InterPro"/>
</dbReference>
<dbReference type="GO" id="GO:0002938">
    <property type="term" value="P:tRNA guanine ribose methylation"/>
    <property type="evidence" value="ECO:0007669"/>
    <property type="project" value="TreeGrafter"/>
</dbReference>
<feature type="domain" description="tRNA/rRNA methyltransferase SpoU type" evidence="5">
    <location>
        <begin position="109"/>
        <end position="212"/>
    </location>
</feature>
<reference evidence="6 7" key="1">
    <citation type="journal article" date="2023" name="Commun. Biol.">
        <title>Reorganization of the ancestral sex-determining regions during the evolution of trioecy in Pleodorina starrii.</title>
        <authorList>
            <person name="Takahashi K."/>
            <person name="Suzuki S."/>
            <person name="Kawai-Toyooka H."/>
            <person name="Yamamoto K."/>
            <person name="Hamaji T."/>
            <person name="Ootsuki R."/>
            <person name="Yamaguchi H."/>
            <person name="Kawachi M."/>
            <person name="Higashiyama T."/>
            <person name="Nozaki H."/>
        </authorList>
    </citation>
    <scope>NUCLEOTIDE SEQUENCE [LARGE SCALE GENOMIC DNA]</scope>
    <source>
        <strain evidence="6 7">NIES-4479</strain>
    </source>
</reference>
<keyword evidence="7" id="KW-1185">Reference proteome</keyword>
<gene>
    <name evidence="6" type="primary">PLEST003981</name>
    <name evidence="6" type="ORF">PLESTB_000570600</name>
</gene>
<evidence type="ECO:0000256" key="2">
    <source>
        <dbReference type="ARBA" id="ARBA00022603"/>
    </source>
</evidence>
<dbReference type="AlphaFoldDB" id="A0A9W6F155"/>
<dbReference type="SUPFAM" id="SSF75217">
    <property type="entry name" value="alpha/beta knot"/>
    <property type="match status" value="1"/>
</dbReference>
<evidence type="ECO:0000313" key="7">
    <source>
        <dbReference type="Proteomes" id="UP001165080"/>
    </source>
</evidence>
<evidence type="ECO:0000256" key="4">
    <source>
        <dbReference type="SAM" id="MobiDB-lite"/>
    </source>
</evidence>
<dbReference type="PANTHER" id="PTHR43453:SF3">
    <property type="entry name" value="TRNA_RRNA METHYLTRANSFERASE SPOU TYPE DOMAIN-CONTAINING PROTEIN"/>
    <property type="match status" value="1"/>
</dbReference>
<dbReference type="CDD" id="cd18092">
    <property type="entry name" value="SpoU-like_TrmH"/>
    <property type="match status" value="1"/>
</dbReference>
<evidence type="ECO:0000256" key="3">
    <source>
        <dbReference type="ARBA" id="ARBA00022679"/>
    </source>
</evidence>
<evidence type="ECO:0000313" key="6">
    <source>
        <dbReference type="EMBL" id="GLC51990.1"/>
    </source>
</evidence>
<dbReference type="InterPro" id="IPR029028">
    <property type="entry name" value="Alpha/beta_knot_MTases"/>
</dbReference>
<dbReference type="InterPro" id="IPR029026">
    <property type="entry name" value="tRNA_m1G_MTases_N"/>
</dbReference>
<dbReference type="EMBL" id="BRXU01000005">
    <property type="protein sequence ID" value="GLC51990.1"/>
    <property type="molecule type" value="Genomic_DNA"/>
</dbReference>
<accession>A0A9W6F155</accession>
<keyword evidence="1" id="KW-0820">tRNA-binding</keyword>
<feature type="region of interest" description="Disordered" evidence="4">
    <location>
        <begin position="283"/>
        <end position="309"/>
    </location>
</feature>
<dbReference type="InterPro" id="IPR001537">
    <property type="entry name" value="SpoU_MeTrfase"/>
</dbReference>
<evidence type="ECO:0000259" key="5">
    <source>
        <dbReference type="Pfam" id="PF00588"/>
    </source>
</evidence>
<sequence>MQDVADAAASTSYTDCDSVGAPDRLMRKAETVLSSRTDRILLVLERCTDNQNYLACLRTAEILGVQNVWIVLSPRGMKNDCLLAAADGGAADDAGGGGGGFVDKGELSKKRGRIARCSSQWLDIRTFATTGECVSALLADGREIWATDLAQSALLLDGTGVELPPRLAIVMGREADGVSQEMLAAAHKRVCLPMYGFNDSFNLSVATSMVLHHLFICCPQARGDLPPERKRALRIEWYSRLARTDAQRAEFLARVDDPPPPFVDVRRPDAHRTCWVPPKIARKEQEQAASLSEERQALRDGSEGQQRED</sequence>
<dbReference type="GO" id="GO:0000049">
    <property type="term" value="F:tRNA binding"/>
    <property type="evidence" value="ECO:0007669"/>
    <property type="project" value="UniProtKB-KW"/>
</dbReference>
<keyword evidence="3" id="KW-0808">Transferase</keyword>
<comment type="caution">
    <text evidence="6">The sequence shown here is derived from an EMBL/GenBank/DDBJ whole genome shotgun (WGS) entry which is preliminary data.</text>
</comment>
<dbReference type="Pfam" id="PF00588">
    <property type="entry name" value="SpoU_methylase"/>
    <property type="match status" value="1"/>
</dbReference>
<organism evidence="6 7">
    <name type="scientific">Pleodorina starrii</name>
    <dbReference type="NCBI Taxonomy" id="330485"/>
    <lineage>
        <taxon>Eukaryota</taxon>
        <taxon>Viridiplantae</taxon>
        <taxon>Chlorophyta</taxon>
        <taxon>core chlorophytes</taxon>
        <taxon>Chlorophyceae</taxon>
        <taxon>CS clade</taxon>
        <taxon>Chlamydomonadales</taxon>
        <taxon>Volvocaceae</taxon>
        <taxon>Pleodorina</taxon>
    </lineage>
</organism>
<keyword evidence="2" id="KW-0489">Methyltransferase</keyword>
<dbReference type="Gene3D" id="3.40.1280.10">
    <property type="match status" value="1"/>
</dbReference>
<dbReference type="PANTHER" id="PTHR43453">
    <property type="entry name" value="RRNA METHYLASE-LIKE"/>
    <property type="match status" value="1"/>
</dbReference>
<name>A0A9W6F155_9CHLO</name>